<evidence type="ECO:0000256" key="8">
    <source>
        <dbReference type="HAMAP-Rule" id="MF_00376"/>
    </source>
</evidence>
<dbReference type="EC" id="2.7.1.24" evidence="8 9"/>
<dbReference type="GO" id="GO:0004140">
    <property type="term" value="F:dephospho-CoA kinase activity"/>
    <property type="evidence" value="ECO:0007669"/>
    <property type="project" value="UniProtKB-UniRule"/>
</dbReference>
<comment type="catalytic activity">
    <reaction evidence="8">
        <text>3'-dephospho-CoA + ATP = ADP + CoA + H(+)</text>
        <dbReference type="Rhea" id="RHEA:18245"/>
        <dbReference type="ChEBI" id="CHEBI:15378"/>
        <dbReference type="ChEBI" id="CHEBI:30616"/>
        <dbReference type="ChEBI" id="CHEBI:57287"/>
        <dbReference type="ChEBI" id="CHEBI:57328"/>
        <dbReference type="ChEBI" id="CHEBI:456216"/>
        <dbReference type="EC" id="2.7.1.24"/>
    </reaction>
</comment>
<dbReference type="UniPathway" id="UPA00241">
    <property type="reaction ID" value="UER00356"/>
</dbReference>
<name>A0A1M6I9L5_MALRU</name>
<dbReference type="HAMAP" id="MF_00376">
    <property type="entry name" value="Dephospho_CoA_kinase"/>
    <property type="match status" value="1"/>
</dbReference>
<keyword evidence="4 8" id="KW-0547">Nucleotide-binding</keyword>
<comment type="subcellular location">
    <subcellularLocation>
        <location evidence="8">Cytoplasm</location>
    </subcellularLocation>
</comment>
<evidence type="ECO:0000256" key="7">
    <source>
        <dbReference type="ARBA" id="ARBA00022993"/>
    </source>
</evidence>
<dbReference type="EMBL" id="FQZT01000006">
    <property type="protein sequence ID" value="SHJ31083.1"/>
    <property type="molecule type" value="Genomic_DNA"/>
</dbReference>
<keyword evidence="6 8" id="KW-0067">ATP-binding</keyword>
<organism evidence="10 11">
    <name type="scientific">Malonomonas rubra DSM 5091</name>
    <dbReference type="NCBI Taxonomy" id="1122189"/>
    <lineage>
        <taxon>Bacteria</taxon>
        <taxon>Pseudomonadati</taxon>
        <taxon>Thermodesulfobacteriota</taxon>
        <taxon>Desulfuromonadia</taxon>
        <taxon>Desulfuromonadales</taxon>
        <taxon>Geopsychrobacteraceae</taxon>
        <taxon>Malonomonas</taxon>
    </lineage>
</organism>
<keyword evidence="11" id="KW-1185">Reference proteome</keyword>
<dbReference type="InterPro" id="IPR027417">
    <property type="entry name" value="P-loop_NTPase"/>
</dbReference>
<keyword evidence="2 8" id="KW-0963">Cytoplasm</keyword>
<evidence type="ECO:0000256" key="5">
    <source>
        <dbReference type="ARBA" id="ARBA00022777"/>
    </source>
</evidence>
<evidence type="ECO:0000256" key="2">
    <source>
        <dbReference type="ARBA" id="ARBA00022490"/>
    </source>
</evidence>
<evidence type="ECO:0000256" key="3">
    <source>
        <dbReference type="ARBA" id="ARBA00022679"/>
    </source>
</evidence>
<dbReference type="GO" id="GO:0005737">
    <property type="term" value="C:cytoplasm"/>
    <property type="evidence" value="ECO:0007669"/>
    <property type="project" value="UniProtKB-SubCell"/>
</dbReference>
<proteinExistence type="inferred from homology"/>
<dbReference type="SUPFAM" id="SSF52540">
    <property type="entry name" value="P-loop containing nucleoside triphosphate hydrolases"/>
    <property type="match status" value="1"/>
</dbReference>
<comment type="similarity">
    <text evidence="1 8">Belongs to the CoaE family.</text>
</comment>
<dbReference type="CDD" id="cd02022">
    <property type="entry name" value="DPCK"/>
    <property type="match status" value="1"/>
</dbReference>
<accession>A0A1M6I9L5</accession>
<dbReference type="GO" id="GO:0015937">
    <property type="term" value="P:coenzyme A biosynthetic process"/>
    <property type="evidence" value="ECO:0007669"/>
    <property type="project" value="UniProtKB-UniRule"/>
</dbReference>
<dbReference type="NCBIfam" id="TIGR00152">
    <property type="entry name" value="dephospho-CoA kinase"/>
    <property type="match status" value="1"/>
</dbReference>
<dbReference type="PANTHER" id="PTHR10695">
    <property type="entry name" value="DEPHOSPHO-COA KINASE-RELATED"/>
    <property type="match status" value="1"/>
</dbReference>
<dbReference type="STRING" id="1122189.SAMN02745165_02072"/>
<comment type="function">
    <text evidence="8">Catalyzes the phosphorylation of the 3'-hydroxyl group of dephosphocoenzyme A to form coenzyme A.</text>
</comment>
<keyword evidence="7 8" id="KW-0173">Coenzyme A biosynthesis</keyword>
<dbReference type="Pfam" id="PF01121">
    <property type="entry name" value="CoaE"/>
    <property type="match status" value="1"/>
</dbReference>
<evidence type="ECO:0000256" key="1">
    <source>
        <dbReference type="ARBA" id="ARBA00009018"/>
    </source>
</evidence>
<sequence length="203" mass="22672">MPREKLILGITGNIASGKSTVAKMFAERGALLIDADQLAREIVEPGQPALQQLVERFGTDILRADKSLDRDKLAQIIFADEQARLDLNQITHPAIGKLAVERLQQGKRLADVPLVVYEAPLLFEAKAENRVDKVLVVKVDLQVQLQRLMQRDGIDEAAAQQRVSAQMPQDEKLARADYVVDNSGSLEELFIQVEQLWQKLVIV</sequence>
<evidence type="ECO:0000313" key="10">
    <source>
        <dbReference type="EMBL" id="SHJ31083.1"/>
    </source>
</evidence>
<dbReference type="GO" id="GO:0005524">
    <property type="term" value="F:ATP binding"/>
    <property type="evidence" value="ECO:0007669"/>
    <property type="project" value="UniProtKB-UniRule"/>
</dbReference>
<evidence type="ECO:0000256" key="6">
    <source>
        <dbReference type="ARBA" id="ARBA00022840"/>
    </source>
</evidence>
<keyword evidence="3 8" id="KW-0808">Transferase</keyword>
<feature type="binding site" evidence="8">
    <location>
        <begin position="15"/>
        <end position="20"/>
    </location>
    <ligand>
        <name>ATP</name>
        <dbReference type="ChEBI" id="CHEBI:30616"/>
    </ligand>
</feature>
<gene>
    <name evidence="8" type="primary">coaE</name>
    <name evidence="10" type="ORF">SAMN02745165_02072</name>
</gene>
<dbReference type="AlphaFoldDB" id="A0A1M6I9L5"/>
<evidence type="ECO:0000256" key="9">
    <source>
        <dbReference type="NCBIfam" id="TIGR00152"/>
    </source>
</evidence>
<reference evidence="10 11" key="1">
    <citation type="submission" date="2016-11" db="EMBL/GenBank/DDBJ databases">
        <authorList>
            <person name="Jaros S."/>
            <person name="Januszkiewicz K."/>
            <person name="Wedrychowicz H."/>
        </authorList>
    </citation>
    <scope>NUCLEOTIDE SEQUENCE [LARGE SCALE GENOMIC DNA]</scope>
    <source>
        <strain evidence="10 11">DSM 5091</strain>
    </source>
</reference>
<dbReference type="Proteomes" id="UP000184171">
    <property type="component" value="Unassembled WGS sequence"/>
</dbReference>
<dbReference type="Gene3D" id="3.40.50.300">
    <property type="entry name" value="P-loop containing nucleotide triphosphate hydrolases"/>
    <property type="match status" value="1"/>
</dbReference>
<dbReference type="RefSeq" id="WP_072908567.1">
    <property type="nucleotide sequence ID" value="NZ_FQZT01000006.1"/>
</dbReference>
<dbReference type="PROSITE" id="PS51219">
    <property type="entry name" value="DPCK"/>
    <property type="match status" value="1"/>
</dbReference>
<comment type="pathway">
    <text evidence="8">Cofactor biosynthesis; coenzyme A biosynthesis; CoA from (R)-pantothenate: step 5/5.</text>
</comment>
<dbReference type="FunFam" id="3.40.50.300:FF:000991">
    <property type="entry name" value="Dephospho-CoA kinase"/>
    <property type="match status" value="1"/>
</dbReference>
<protein>
    <recommendedName>
        <fullName evidence="8 9">Dephospho-CoA kinase</fullName>
        <ecNumber evidence="8 9">2.7.1.24</ecNumber>
    </recommendedName>
    <alternativeName>
        <fullName evidence="8">Dephosphocoenzyme A kinase</fullName>
    </alternativeName>
</protein>
<keyword evidence="5 8" id="KW-0418">Kinase</keyword>
<evidence type="ECO:0000313" key="11">
    <source>
        <dbReference type="Proteomes" id="UP000184171"/>
    </source>
</evidence>
<evidence type="ECO:0000256" key="4">
    <source>
        <dbReference type="ARBA" id="ARBA00022741"/>
    </source>
</evidence>
<dbReference type="PANTHER" id="PTHR10695:SF46">
    <property type="entry name" value="BIFUNCTIONAL COENZYME A SYNTHASE-RELATED"/>
    <property type="match status" value="1"/>
</dbReference>
<dbReference type="InterPro" id="IPR001977">
    <property type="entry name" value="Depp_CoAkinase"/>
</dbReference>